<feature type="region of interest" description="Disordered" evidence="1">
    <location>
        <begin position="55"/>
        <end position="88"/>
    </location>
</feature>
<organism evidence="2 3">
    <name type="scientific">Boletus reticuloceps</name>
    <dbReference type="NCBI Taxonomy" id="495285"/>
    <lineage>
        <taxon>Eukaryota</taxon>
        <taxon>Fungi</taxon>
        <taxon>Dikarya</taxon>
        <taxon>Basidiomycota</taxon>
        <taxon>Agaricomycotina</taxon>
        <taxon>Agaricomycetes</taxon>
        <taxon>Agaricomycetidae</taxon>
        <taxon>Boletales</taxon>
        <taxon>Boletineae</taxon>
        <taxon>Boletaceae</taxon>
        <taxon>Boletoideae</taxon>
        <taxon>Boletus</taxon>
    </lineage>
</organism>
<protein>
    <submittedName>
        <fullName evidence="2">Uncharacterized protein</fullName>
    </submittedName>
</protein>
<keyword evidence="3" id="KW-1185">Reference proteome</keyword>
<evidence type="ECO:0000313" key="2">
    <source>
        <dbReference type="EMBL" id="KAG6371015.1"/>
    </source>
</evidence>
<evidence type="ECO:0000256" key="1">
    <source>
        <dbReference type="SAM" id="MobiDB-lite"/>
    </source>
</evidence>
<name>A0A8I3A603_9AGAM</name>
<dbReference type="EMBL" id="JAGFBS010000041">
    <property type="protein sequence ID" value="KAG6371015.1"/>
    <property type="molecule type" value="Genomic_DNA"/>
</dbReference>
<evidence type="ECO:0000313" key="3">
    <source>
        <dbReference type="Proteomes" id="UP000683000"/>
    </source>
</evidence>
<reference evidence="2" key="1">
    <citation type="submission" date="2021-03" db="EMBL/GenBank/DDBJ databases">
        <title>Evolutionary innovations through gain and loss of genes in the ectomycorrhizal Boletales.</title>
        <authorList>
            <person name="Wu G."/>
            <person name="Miyauchi S."/>
            <person name="Morin E."/>
            <person name="Yang Z.-L."/>
            <person name="Xu J."/>
            <person name="Martin F.M."/>
        </authorList>
    </citation>
    <scope>NUCLEOTIDE SEQUENCE</scope>
    <source>
        <strain evidence="2">BR01</strain>
    </source>
</reference>
<comment type="caution">
    <text evidence="2">The sequence shown here is derived from an EMBL/GenBank/DDBJ whole genome shotgun (WGS) entry which is preliminary data.</text>
</comment>
<dbReference type="Proteomes" id="UP000683000">
    <property type="component" value="Unassembled WGS sequence"/>
</dbReference>
<accession>A0A8I3A603</accession>
<dbReference type="OrthoDB" id="197206at2759"/>
<dbReference type="AlphaFoldDB" id="A0A8I3A603"/>
<proteinExistence type="predicted"/>
<sequence length="95" mass="10539">MAEDLDDDFAATKVHPGDLKANIRDTIISLLEPIRAAFLANEDWQQVEQLAYPDPNTKEVKKKKKDEVYHLPPPGKNKNAKSAPAPVDDIAAVTF</sequence>
<gene>
    <name evidence="2" type="ORF">JVT61DRAFT_10736</name>
</gene>
<dbReference type="Gene3D" id="1.10.240.10">
    <property type="entry name" value="Tyrosyl-Transfer RNA Synthetase"/>
    <property type="match status" value="1"/>
</dbReference>